<proteinExistence type="predicted"/>
<feature type="region of interest" description="Disordered" evidence="1">
    <location>
        <begin position="166"/>
        <end position="223"/>
    </location>
</feature>
<keyword evidence="2" id="KW-0732">Signal</keyword>
<feature type="compositionally biased region" description="Low complexity" evidence="1">
    <location>
        <begin position="286"/>
        <end position="315"/>
    </location>
</feature>
<dbReference type="Gene3D" id="3.30.70.1070">
    <property type="entry name" value="Sporulation related repeat"/>
    <property type="match status" value="1"/>
</dbReference>
<gene>
    <name evidence="4" type="ORF">SAMN05444276_10278</name>
</gene>
<dbReference type="GO" id="GO:0042834">
    <property type="term" value="F:peptidoglycan binding"/>
    <property type="evidence" value="ECO:0007669"/>
    <property type="project" value="InterPro"/>
</dbReference>
<feature type="compositionally biased region" description="Low complexity" evidence="1">
    <location>
        <begin position="168"/>
        <end position="196"/>
    </location>
</feature>
<evidence type="ECO:0000313" key="4">
    <source>
        <dbReference type="EMBL" id="SDW77085.1"/>
    </source>
</evidence>
<reference evidence="5" key="1">
    <citation type="submission" date="2016-10" db="EMBL/GenBank/DDBJ databases">
        <authorList>
            <person name="Varghese N."/>
            <person name="Submissions S."/>
        </authorList>
    </citation>
    <scope>NUCLEOTIDE SEQUENCE [LARGE SCALE GENOMIC DNA]</scope>
    <source>
        <strain evidence="5">DSM 29303</strain>
    </source>
</reference>
<evidence type="ECO:0000256" key="1">
    <source>
        <dbReference type="SAM" id="MobiDB-lite"/>
    </source>
</evidence>
<evidence type="ECO:0000256" key="2">
    <source>
        <dbReference type="SAM" id="SignalP"/>
    </source>
</evidence>
<accession>A0A1H2W986</accession>
<protein>
    <submittedName>
        <fullName evidence="4">Sporulation related domain-containing protein</fullName>
    </submittedName>
</protein>
<dbReference type="Proteomes" id="UP000182944">
    <property type="component" value="Unassembled WGS sequence"/>
</dbReference>
<dbReference type="Pfam" id="PF05036">
    <property type="entry name" value="SPOR"/>
    <property type="match status" value="1"/>
</dbReference>
<dbReference type="STRING" id="1545044.SAMN05444276_10278"/>
<name>A0A1H2W986_9RHOB</name>
<keyword evidence="5" id="KW-1185">Reference proteome</keyword>
<feature type="signal peptide" evidence="2">
    <location>
        <begin position="1"/>
        <end position="26"/>
    </location>
</feature>
<feature type="region of interest" description="Disordered" evidence="1">
    <location>
        <begin position="275"/>
        <end position="344"/>
    </location>
</feature>
<dbReference type="EMBL" id="FNNA01000002">
    <property type="protein sequence ID" value="SDW77085.1"/>
    <property type="molecule type" value="Genomic_DNA"/>
</dbReference>
<organism evidence="4 5">
    <name type="scientific">Paracoccus sanguinis</name>
    <dbReference type="NCBI Taxonomy" id="1545044"/>
    <lineage>
        <taxon>Bacteria</taxon>
        <taxon>Pseudomonadati</taxon>
        <taxon>Pseudomonadota</taxon>
        <taxon>Alphaproteobacteria</taxon>
        <taxon>Rhodobacterales</taxon>
        <taxon>Paracoccaceae</taxon>
        <taxon>Paracoccus</taxon>
    </lineage>
</organism>
<evidence type="ECO:0000313" key="5">
    <source>
        <dbReference type="Proteomes" id="UP000182944"/>
    </source>
</evidence>
<feature type="compositionally biased region" description="Low complexity" evidence="1">
    <location>
        <begin position="28"/>
        <end position="47"/>
    </location>
</feature>
<dbReference type="OrthoDB" id="7843142at2"/>
<feature type="domain" description="SPOR" evidence="3">
    <location>
        <begin position="345"/>
        <end position="419"/>
    </location>
</feature>
<feature type="region of interest" description="Disordered" evidence="1">
    <location>
        <begin position="117"/>
        <end position="142"/>
    </location>
</feature>
<dbReference type="SUPFAM" id="SSF110997">
    <property type="entry name" value="Sporulation related repeat"/>
    <property type="match status" value="1"/>
</dbReference>
<dbReference type="InterPro" id="IPR007730">
    <property type="entry name" value="SPOR-like_dom"/>
</dbReference>
<feature type="region of interest" description="Disordered" evidence="1">
    <location>
        <begin position="28"/>
        <end position="77"/>
    </location>
</feature>
<feature type="chain" id="PRO_5010172525" evidence="2">
    <location>
        <begin position="27"/>
        <end position="419"/>
    </location>
</feature>
<dbReference type="RefSeq" id="WP_074826363.1">
    <property type="nucleotide sequence ID" value="NZ_FNNA01000002.1"/>
</dbReference>
<evidence type="ECO:0000259" key="3">
    <source>
        <dbReference type="PROSITE" id="PS51724"/>
    </source>
</evidence>
<dbReference type="PROSITE" id="PS51724">
    <property type="entry name" value="SPOR"/>
    <property type="match status" value="1"/>
</dbReference>
<dbReference type="AlphaFoldDB" id="A0A1H2W986"/>
<feature type="compositionally biased region" description="Low complexity" evidence="1">
    <location>
        <begin position="205"/>
        <end position="223"/>
    </location>
</feature>
<sequence>MRITGFSALAVLAALALLALPPPVHAAGGAHDAAPAAGEHGAAGPPAERVVTVPEGPLRAPDIPPEELADRAPAEAPPPGFTAAQYIDSQGCVFVRAGGGWAARIARDGSAICGYPPTLSARRTDPDRPPTLFTPPEEPRAQRIERVLTETIVPNLIEGELVTPPAAPHASAASASGDAPSVAAATSQPPAAAVATDPNGSPENGGPIAARTPGPGTPTDPLGLSALVREASVVTAPDPSRRHARLCALTGAAAAPQPGIGGATALGFCGPASVSLSPQARPGTPAPSRARVATAASAPPLAARGARPSRSAATPKAPRQPATASPRAATERRTTTAVRQGAEPMIPPGARYVQIGAFRDAGNAARTARRVSDLGLPVARSLQGQTQLIMVGPLTGREAVVRALDRVRRAGFRDAYARR</sequence>
<dbReference type="InterPro" id="IPR036680">
    <property type="entry name" value="SPOR-like_sf"/>
</dbReference>